<accession>A0A5B7CU41</accession>
<evidence type="ECO:0000313" key="1">
    <source>
        <dbReference type="EMBL" id="MPC12980.1"/>
    </source>
</evidence>
<gene>
    <name evidence="1" type="ORF">E2C01_005697</name>
</gene>
<protein>
    <submittedName>
        <fullName evidence="1">Uncharacterized protein</fullName>
    </submittedName>
</protein>
<sequence length="113" mass="12500">MKVRAGYPRDTSLSKFPLTATSLLLASPGRLCPSSNLYLFLYTGRSPRSDSNRILKVPPPLQVASANNCVSTRARGWKRKRFGDEHLVGRFAATKETRVGEARGKRDEDGHAL</sequence>
<keyword evidence="2" id="KW-1185">Reference proteome</keyword>
<proteinExistence type="predicted"/>
<organism evidence="1 2">
    <name type="scientific">Portunus trituberculatus</name>
    <name type="common">Swimming crab</name>
    <name type="synonym">Neptunus trituberculatus</name>
    <dbReference type="NCBI Taxonomy" id="210409"/>
    <lineage>
        <taxon>Eukaryota</taxon>
        <taxon>Metazoa</taxon>
        <taxon>Ecdysozoa</taxon>
        <taxon>Arthropoda</taxon>
        <taxon>Crustacea</taxon>
        <taxon>Multicrustacea</taxon>
        <taxon>Malacostraca</taxon>
        <taxon>Eumalacostraca</taxon>
        <taxon>Eucarida</taxon>
        <taxon>Decapoda</taxon>
        <taxon>Pleocyemata</taxon>
        <taxon>Brachyura</taxon>
        <taxon>Eubrachyura</taxon>
        <taxon>Portunoidea</taxon>
        <taxon>Portunidae</taxon>
        <taxon>Portuninae</taxon>
        <taxon>Portunus</taxon>
    </lineage>
</organism>
<reference evidence="1 2" key="1">
    <citation type="submission" date="2019-05" db="EMBL/GenBank/DDBJ databases">
        <title>Another draft genome of Portunus trituberculatus and its Hox gene families provides insights of decapod evolution.</title>
        <authorList>
            <person name="Jeong J.-H."/>
            <person name="Song I."/>
            <person name="Kim S."/>
            <person name="Choi T."/>
            <person name="Kim D."/>
            <person name="Ryu S."/>
            <person name="Kim W."/>
        </authorList>
    </citation>
    <scope>NUCLEOTIDE SEQUENCE [LARGE SCALE GENOMIC DNA]</scope>
    <source>
        <tissue evidence="1">Muscle</tissue>
    </source>
</reference>
<evidence type="ECO:0000313" key="2">
    <source>
        <dbReference type="Proteomes" id="UP000324222"/>
    </source>
</evidence>
<comment type="caution">
    <text evidence="1">The sequence shown here is derived from an EMBL/GenBank/DDBJ whole genome shotgun (WGS) entry which is preliminary data.</text>
</comment>
<dbReference type="EMBL" id="VSRR010000250">
    <property type="protein sequence ID" value="MPC12980.1"/>
    <property type="molecule type" value="Genomic_DNA"/>
</dbReference>
<name>A0A5B7CU41_PORTR</name>
<dbReference type="Proteomes" id="UP000324222">
    <property type="component" value="Unassembled WGS sequence"/>
</dbReference>
<dbReference type="AlphaFoldDB" id="A0A5B7CU41"/>